<dbReference type="PANTHER" id="PTHR10357:SF210">
    <property type="entry name" value="MALTODEXTRIN GLUCOSIDASE"/>
    <property type="match status" value="1"/>
</dbReference>
<reference evidence="6" key="2">
    <citation type="submission" date="2021-04" db="EMBL/GenBank/DDBJ databases">
        <authorList>
            <person name="Gilroy R."/>
        </authorList>
    </citation>
    <scope>NUCLEOTIDE SEQUENCE</scope>
    <source>
        <strain evidence="6">2239</strain>
    </source>
</reference>
<dbReference type="InterPro" id="IPR045857">
    <property type="entry name" value="O16G_dom_2"/>
</dbReference>
<dbReference type="CDD" id="cd02857">
    <property type="entry name" value="E_set_CDase_PDE_N"/>
    <property type="match status" value="1"/>
</dbReference>
<dbReference type="SMART" id="SM00642">
    <property type="entry name" value="Aamy"/>
    <property type="match status" value="1"/>
</dbReference>
<name>A0A9D2ADV1_9FIRM</name>
<protein>
    <submittedName>
        <fullName evidence="6">Glycoside hydrolase family 13 protein</fullName>
    </submittedName>
</protein>
<dbReference type="InterPro" id="IPR006047">
    <property type="entry name" value="GH13_cat_dom"/>
</dbReference>
<dbReference type="InterPro" id="IPR013783">
    <property type="entry name" value="Ig-like_fold"/>
</dbReference>
<organism evidence="6 7">
    <name type="scientific">Candidatus Allofournierella pullicola</name>
    <dbReference type="NCBI Taxonomy" id="2838596"/>
    <lineage>
        <taxon>Bacteria</taxon>
        <taxon>Bacillati</taxon>
        <taxon>Bacillota</taxon>
        <taxon>Clostridia</taxon>
        <taxon>Eubacteriales</taxon>
        <taxon>Oscillospiraceae</taxon>
        <taxon>Allofournierella</taxon>
    </lineage>
</organism>
<dbReference type="AlphaFoldDB" id="A0A9D2ADV1"/>
<dbReference type="InterPro" id="IPR014756">
    <property type="entry name" value="Ig_E-set"/>
</dbReference>
<evidence type="ECO:0000313" key="6">
    <source>
        <dbReference type="EMBL" id="HIX06024.1"/>
    </source>
</evidence>
<proteinExistence type="inferred from homology"/>
<dbReference type="InterPro" id="IPR017853">
    <property type="entry name" value="GH"/>
</dbReference>
<evidence type="ECO:0000256" key="3">
    <source>
        <dbReference type="ARBA" id="ARBA00023001"/>
    </source>
</evidence>
<keyword evidence="3" id="KW-0119">Carbohydrate metabolism</keyword>
<dbReference type="CDD" id="cd11338">
    <property type="entry name" value="AmyAc_CMD"/>
    <property type="match status" value="1"/>
</dbReference>
<dbReference type="InterPro" id="IPR004185">
    <property type="entry name" value="Glyco_hydro_13_lg-like_dom"/>
</dbReference>
<sequence>MIDKAAILHIPCSEYAYPLDEETFCVRLRAGRRDLVSCELYVADRACETTPIRFEGLPMERIARDERFDFFQAVFPIRHTRLCYYFRLQGQEEWTYYYGDIFTRELADLQMEGNWVDGRSEYFQYPAILRTEIARPPKWMNTACFYNVFPDSFADGSEALAGPAKSGGRLGGTLRGVTENLEHIARLGCNGLYLNPIFTAKSYHKYDTIDYYHVDPCFGTDDDLRSLVQKAHKMGMRVVLDGVFNHSGTGFFAFQDVLKRGTSSPYFHWYDFVPPTGPGLDEQGHPNYACFAYVPEMPKLNTANPQVQAYFAEVGRYWVEEFRVDGWRLDVANEISKEFWRVFRRAVKAADPDCVLIGEVWENARDWLRYDLLDSVMNYDFRRHCRDFFALGRIDAAGFAARVTNMVLRYPEPYLRAQLNLLDSHDVCRFLSLCGGDERRMRLAVVFQMLFPGAPCVFYGDEAGLTGVTEPEYRRPMDWENAEGSWFDFYRQVAGLRAKYLNGTERFTVLAAAPQSRLFGYALEREGLCLTVWLNAGDAPCPLPEAKEAERLWEQNASHEALGSWGFRVCRQARRPAVLSN</sequence>
<dbReference type="Gene3D" id="3.20.20.80">
    <property type="entry name" value="Glycosidases"/>
    <property type="match status" value="1"/>
</dbReference>
<dbReference type="Proteomes" id="UP000824193">
    <property type="component" value="Unassembled WGS sequence"/>
</dbReference>
<dbReference type="SUPFAM" id="SSF51445">
    <property type="entry name" value="(Trans)glycosidases"/>
    <property type="match status" value="1"/>
</dbReference>
<reference evidence="6" key="1">
    <citation type="journal article" date="2021" name="PeerJ">
        <title>Extensive microbial diversity within the chicken gut microbiome revealed by metagenomics and culture.</title>
        <authorList>
            <person name="Gilroy R."/>
            <person name="Ravi A."/>
            <person name="Getino M."/>
            <person name="Pursley I."/>
            <person name="Horton D.L."/>
            <person name="Alikhan N.F."/>
            <person name="Baker D."/>
            <person name="Gharbi K."/>
            <person name="Hall N."/>
            <person name="Watson M."/>
            <person name="Adriaenssens E.M."/>
            <person name="Foster-Nyarko E."/>
            <person name="Jarju S."/>
            <person name="Secka A."/>
            <person name="Antonio M."/>
            <person name="Oren A."/>
            <person name="Chaudhuri R.R."/>
            <person name="La Ragione R."/>
            <person name="Hildebrand F."/>
            <person name="Pallen M.J."/>
        </authorList>
    </citation>
    <scope>NUCLEOTIDE SEQUENCE</scope>
    <source>
        <strain evidence="6">2239</strain>
    </source>
</reference>
<dbReference type="GO" id="GO:0004553">
    <property type="term" value="F:hydrolase activity, hydrolyzing O-glycosyl compounds"/>
    <property type="evidence" value="ECO:0007669"/>
    <property type="project" value="InterPro"/>
</dbReference>
<comment type="caution">
    <text evidence="6">The sequence shown here is derived from an EMBL/GenBank/DDBJ whole genome shotgun (WGS) entry which is preliminary data.</text>
</comment>
<dbReference type="Gene3D" id="2.60.40.10">
    <property type="entry name" value="Immunoglobulins"/>
    <property type="match status" value="1"/>
</dbReference>
<evidence type="ECO:0000256" key="4">
    <source>
        <dbReference type="ARBA" id="ARBA00023295"/>
    </source>
</evidence>
<dbReference type="SUPFAM" id="SSF81296">
    <property type="entry name" value="E set domains"/>
    <property type="match status" value="1"/>
</dbReference>
<keyword evidence="3" id="KW-0624">Polysaccharide degradation</keyword>
<accession>A0A9D2ADV1</accession>
<keyword evidence="3" id="KW-0136">Cellulose degradation</keyword>
<feature type="domain" description="Glycosyl hydrolase family 13 catalytic" evidence="5">
    <location>
        <begin position="147"/>
        <end position="497"/>
    </location>
</feature>
<evidence type="ECO:0000259" key="5">
    <source>
        <dbReference type="SMART" id="SM00642"/>
    </source>
</evidence>
<comment type="similarity">
    <text evidence="1">Belongs to the glycosyl hydrolase 13 family.</text>
</comment>
<dbReference type="EMBL" id="DXFW01000022">
    <property type="protein sequence ID" value="HIX06024.1"/>
    <property type="molecule type" value="Genomic_DNA"/>
</dbReference>
<evidence type="ECO:0000313" key="7">
    <source>
        <dbReference type="Proteomes" id="UP000824193"/>
    </source>
</evidence>
<gene>
    <name evidence="6" type="ORF">H9865_07990</name>
</gene>
<dbReference type="GO" id="GO:0030245">
    <property type="term" value="P:cellulose catabolic process"/>
    <property type="evidence" value="ECO:0007669"/>
    <property type="project" value="UniProtKB-KW"/>
</dbReference>
<dbReference type="Pfam" id="PF00128">
    <property type="entry name" value="Alpha-amylase"/>
    <property type="match status" value="1"/>
</dbReference>
<dbReference type="Pfam" id="PF02903">
    <property type="entry name" value="Alpha-amylase_N"/>
    <property type="match status" value="1"/>
</dbReference>
<dbReference type="Gene3D" id="3.90.400.10">
    <property type="entry name" value="Oligo-1,6-glucosidase, Domain 2"/>
    <property type="match status" value="1"/>
</dbReference>
<dbReference type="PANTHER" id="PTHR10357">
    <property type="entry name" value="ALPHA-AMYLASE FAMILY MEMBER"/>
    <property type="match status" value="1"/>
</dbReference>
<evidence type="ECO:0000256" key="1">
    <source>
        <dbReference type="ARBA" id="ARBA00008061"/>
    </source>
</evidence>
<keyword evidence="4" id="KW-0326">Glycosidase</keyword>
<evidence type="ECO:0000256" key="2">
    <source>
        <dbReference type="ARBA" id="ARBA00022801"/>
    </source>
</evidence>
<keyword evidence="2 6" id="KW-0378">Hydrolase</keyword>